<evidence type="ECO:0000313" key="2">
    <source>
        <dbReference type="EMBL" id="MCD7109815.1"/>
    </source>
</evidence>
<comment type="caution">
    <text evidence="2">The sequence shown here is derived from an EMBL/GenBank/DDBJ whole genome shotgun (WGS) entry which is preliminary data.</text>
</comment>
<name>A0A9X1NRR2_9HYPH</name>
<keyword evidence="3" id="KW-1185">Reference proteome</keyword>
<evidence type="ECO:0000256" key="1">
    <source>
        <dbReference type="SAM" id="SignalP"/>
    </source>
</evidence>
<dbReference type="Proteomes" id="UP001139089">
    <property type="component" value="Unassembled WGS sequence"/>
</dbReference>
<proteinExistence type="predicted"/>
<dbReference type="RefSeq" id="WP_231814731.1">
    <property type="nucleotide sequence ID" value="NZ_JAJOZR010000007.1"/>
</dbReference>
<feature type="signal peptide" evidence="1">
    <location>
        <begin position="1"/>
        <end position="36"/>
    </location>
</feature>
<reference evidence="2" key="1">
    <citation type="submission" date="2021-12" db="EMBL/GenBank/DDBJ databases">
        <authorList>
            <person name="Li Y."/>
        </authorList>
    </citation>
    <scope>NUCLEOTIDE SEQUENCE</scope>
    <source>
        <strain evidence="2">DKSPLA3</strain>
    </source>
</reference>
<dbReference type="InterPro" id="IPR018550">
    <property type="entry name" value="Lipid-A_deacylase-rel"/>
</dbReference>
<keyword evidence="2" id="KW-0378">Hydrolase</keyword>
<dbReference type="Gene3D" id="2.40.160.20">
    <property type="match status" value="1"/>
</dbReference>
<accession>A0A9X1NRR2</accession>
<evidence type="ECO:0000313" key="3">
    <source>
        <dbReference type="Proteomes" id="UP001139089"/>
    </source>
</evidence>
<dbReference type="GO" id="GO:0016787">
    <property type="term" value="F:hydrolase activity"/>
    <property type="evidence" value="ECO:0007669"/>
    <property type="project" value="UniProtKB-KW"/>
</dbReference>
<protein>
    <submittedName>
        <fullName evidence="2">Acyloxyacyl hydrolase</fullName>
    </submittedName>
</protein>
<sequence length="197" mass="20943">MIPAGITQREQRRRPLALACLLLVSAETGFALPAAAGDGTFDELRFGATASIADGNLHEDGIFPAATLFFDPFDRATAAGWQDALARPRVHVGGEIGTGSGANLAYAGLNWTVDVNPKLFLDAGFGGLVHDGKLDGSREDGPRLGCRLLFHEYAAVGYRLDEKWSLVGQVEHASHAKLCDGPNGGFTRAGLMLGYRF</sequence>
<organism evidence="2 3">
    <name type="scientific">Rhizobium quercicola</name>
    <dbReference type="NCBI Taxonomy" id="2901226"/>
    <lineage>
        <taxon>Bacteria</taxon>
        <taxon>Pseudomonadati</taxon>
        <taxon>Pseudomonadota</taxon>
        <taxon>Alphaproteobacteria</taxon>
        <taxon>Hyphomicrobiales</taxon>
        <taxon>Rhizobiaceae</taxon>
        <taxon>Rhizobium/Agrobacterium group</taxon>
        <taxon>Rhizobium</taxon>
    </lineage>
</organism>
<dbReference type="AlphaFoldDB" id="A0A9X1NRR2"/>
<dbReference type="Pfam" id="PF09411">
    <property type="entry name" value="PagL"/>
    <property type="match status" value="1"/>
</dbReference>
<gene>
    <name evidence="2" type="ORF">LRX75_12295</name>
</gene>
<keyword evidence="1" id="KW-0732">Signal</keyword>
<feature type="chain" id="PRO_5040831235" evidence="1">
    <location>
        <begin position="37"/>
        <end position="197"/>
    </location>
</feature>
<dbReference type="EMBL" id="JAJOZR010000007">
    <property type="protein sequence ID" value="MCD7109815.1"/>
    <property type="molecule type" value="Genomic_DNA"/>
</dbReference>